<dbReference type="AGR" id="Xenbase:XB-GENE-29087423"/>
<organism evidence="12 13">
    <name type="scientific">Xenopus tropicalis</name>
    <name type="common">Western clawed frog</name>
    <name type="synonym">Silurana tropicalis</name>
    <dbReference type="NCBI Taxonomy" id="8364"/>
    <lineage>
        <taxon>Eukaryota</taxon>
        <taxon>Metazoa</taxon>
        <taxon>Chordata</taxon>
        <taxon>Craniata</taxon>
        <taxon>Vertebrata</taxon>
        <taxon>Euteleostomi</taxon>
        <taxon>Amphibia</taxon>
        <taxon>Batrachia</taxon>
        <taxon>Anura</taxon>
        <taxon>Pipoidea</taxon>
        <taxon>Pipidae</taxon>
        <taxon>Xenopodinae</taxon>
        <taxon>Xenopus</taxon>
        <taxon>Silurana</taxon>
    </lineage>
</organism>
<dbReference type="FunFam" id="1.10.510.10:FF:001110">
    <property type="entry name" value="AGC family protein kinase"/>
    <property type="match status" value="1"/>
</dbReference>
<dbReference type="AlphaFoldDB" id="A0A8J0R1Z0"/>
<protein>
    <submittedName>
        <fullName evidence="13">Protein kinase C delta type-like</fullName>
    </submittedName>
</protein>
<dbReference type="InterPro" id="IPR000961">
    <property type="entry name" value="AGC-kinase_C"/>
</dbReference>
<dbReference type="InterPro" id="IPR017441">
    <property type="entry name" value="Protein_kinase_ATP_BS"/>
</dbReference>
<dbReference type="OrthoDB" id="4062651at2759"/>
<evidence type="ECO:0000256" key="8">
    <source>
        <dbReference type="RuleBase" id="RU000304"/>
    </source>
</evidence>
<keyword evidence="3" id="KW-0808">Transferase</keyword>
<name>A0A8J0R1Z0_XENTR</name>
<dbReference type="SMART" id="SM00220">
    <property type="entry name" value="S_TKc"/>
    <property type="match status" value="1"/>
</dbReference>
<keyword evidence="6 7" id="KW-0067">ATP-binding</keyword>
<evidence type="ECO:0000313" key="14">
    <source>
        <dbReference type="Xenbase" id="XB-GENE-29087423"/>
    </source>
</evidence>
<dbReference type="InterPro" id="IPR008271">
    <property type="entry name" value="Ser/Thr_kinase_AS"/>
</dbReference>
<dbReference type="PROSITE" id="PS00107">
    <property type="entry name" value="PROTEIN_KINASE_ATP"/>
    <property type="match status" value="1"/>
</dbReference>
<keyword evidence="12" id="KW-1185">Reference proteome</keyword>
<keyword evidence="2" id="KW-0597">Phosphoprotein</keyword>
<dbReference type="GO" id="GO:0005634">
    <property type="term" value="C:nucleus"/>
    <property type="evidence" value="ECO:0000318"/>
    <property type="project" value="GO_Central"/>
</dbReference>
<feature type="domain" description="Protein kinase" evidence="10">
    <location>
        <begin position="182"/>
        <end position="435"/>
    </location>
</feature>
<dbReference type="InterPro" id="IPR011009">
    <property type="entry name" value="Kinase-like_dom_sf"/>
</dbReference>
<accession>A0A8J0R1Z0</accession>
<dbReference type="PROSITE" id="PS51285">
    <property type="entry name" value="AGC_KINASE_CTER"/>
    <property type="match status" value="1"/>
</dbReference>
<proteinExistence type="inferred from homology"/>
<dbReference type="SUPFAM" id="SSF56112">
    <property type="entry name" value="Protein kinase-like (PK-like)"/>
    <property type="match status" value="1"/>
</dbReference>
<dbReference type="KEGG" id="xtr:101733987"/>
<feature type="compositionally biased region" description="Basic and acidic residues" evidence="9">
    <location>
        <begin position="69"/>
        <end position="90"/>
    </location>
</feature>
<feature type="domain" description="AGC-kinase C-terminal" evidence="11">
    <location>
        <begin position="436"/>
        <end position="494"/>
    </location>
</feature>
<dbReference type="PROSITE" id="PS50011">
    <property type="entry name" value="PROTEIN_KINASE_DOM"/>
    <property type="match status" value="1"/>
</dbReference>
<evidence type="ECO:0000256" key="4">
    <source>
        <dbReference type="ARBA" id="ARBA00022741"/>
    </source>
</evidence>
<dbReference type="OMA" id="ERCPQAM"/>
<dbReference type="Gene3D" id="3.30.200.20">
    <property type="entry name" value="Phosphorylase Kinase, domain 1"/>
    <property type="match status" value="1"/>
</dbReference>
<dbReference type="PROSITE" id="PS00108">
    <property type="entry name" value="PROTEIN_KINASE_ST"/>
    <property type="match status" value="1"/>
</dbReference>
<keyword evidence="1 8" id="KW-0723">Serine/threonine-protein kinase</keyword>
<comment type="similarity">
    <text evidence="8">Belongs to the protein kinase superfamily.</text>
</comment>
<evidence type="ECO:0000256" key="6">
    <source>
        <dbReference type="ARBA" id="ARBA00022840"/>
    </source>
</evidence>
<dbReference type="GeneID" id="101733987"/>
<feature type="compositionally biased region" description="Basic and acidic residues" evidence="9">
    <location>
        <begin position="29"/>
        <end position="41"/>
    </location>
</feature>
<keyword evidence="4 7" id="KW-0547">Nucleotide-binding</keyword>
<evidence type="ECO:0000256" key="1">
    <source>
        <dbReference type="ARBA" id="ARBA00022527"/>
    </source>
</evidence>
<evidence type="ECO:0000256" key="2">
    <source>
        <dbReference type="ARBA" id="ARBA00022553"/>
    </source>
</evidence>
<dbReference type="GO" id="GO:0005737">
    <property type="term" value="C:cytoplasm"/>
    <property type="evidence" value="ECO:0000318"/>
    <property type="project" value="GO_Central"/>
</dbReference>
<feature type="binding site" evidence="7">
    <location>
        <position position="216"/>
    </location>
    <ligand>
        <name>ATP</name>
        <dbReference type="ChEBI" id="CHEBI:30616"/>
    </ligand>
</feature>
<evidence type="ECO:0000259" key="11">
    <source>
        <dbReference type="PROSITE" id="PS51285"/>
    </source>
</evidence>
<evidence type="ECO:0000259" key="10">
    <source>
        <dbReference type="PROSITE" id="PS50011"/>
    </source>
</evidence>
<reference evidence="13" key="1">
    <citation type="submission" date="2025-08" db="UniProtKB">
        <authorList>
            <consortium name="RefSeq"/>
        </authorList>
    </citation>
    <scope>IDENTIFICATION</scope>
    <source>
        <strain evidence="13">Nigerian</strain>
        <tissue evidence="13">Liver and blood</tissue>
    </source>
</reference>
<dbReference type="Xenbase" id="XB-GENE-29087423">
    <property type="gene designation" value="LOC101733987"/>
</dbReference>
<evidence type="ECO:0000256" key="9">
    <source>
        <dbReference type="SAM" id="MobiDB-lite"/>
    </source>
</evidence>
<dbReference type="GO" id="GO:0004674">
    <property type="term" value="F:protein serine/threonine kinase activity"/>
    <property type="evidence" value="ECO:0000318"/>
    <property type="project" value="GO_Central"/>
</dbReference>
<dbReference type="GO" id="GO:0005524">
    <property type="term" value="F:ATP binding"/>
    <property type="evidence" value="ECO:0007669"/>
    <property type="project" value="UniProtKB-UniRule"/>
</dbReference>
<dbReference type="PANTHER" id="PTHR24351">
    <property type="entry name" value="RIBOSOMAL PROTEIN S6 KINASE"/>
    <property type="match status" value="1"/>
</dbReference>
<evidence type="ECO:0000256" key="5">
    <source>
        <dbReference type="ARBA" id="ARBA00022777"/>
    </source>
</evidence>
<feature type="compositionally biased region" description="Low complexity" evidence="9">
    <location>
        <begin position="54"/>
        <end position="64"/>
    </location>
</feature>
<dbReference type="Proteomes" id="UP000008143">
    <property type="component" value="Chromosome 5"/>
</dbReference>
<dbReference type="InterPro" id="IPR000719">
    <property type="entry name" value="Prot_kinase_dom"/>
</dbReference>
<keyword evidence="5" id="KW-0418">Kinase</keyword>
<evidence type="ECO:0000313" key="12">
    <source>
        <dbReference type="Proteomes" id="UP000008143"/>
    </source>
</evidence>
<evidence type="ECO:0000256" key="3">
    <source>
        <dbReference type="ARBA" id="ARBA00022679"/>
    </source>
</evidence>
<sequence>MERKTSCSIIIISSSDLEGNRQVGIKYKNRGDGEEEREKKRMNLSSNIRKRKSSSSSKTDNSSDWGENSEEKFKKESLKTRNNSDSEEERKKKRQKLSSNIRKRKRSSSSKTDNSSDWGENSGEKVKKESLKTRNNSDSEEERKKKRQKLSSDISSSAEEGCSQKRPCVQARRPPALDITSYTFHRVLGKGTFGQVVLASTPTNNHQVAIKVIPKKSRMVNRESILREARVLRVAAGHPYLCHMHAAFQTQNYAFIAMEFASRGSLKDLLTKKHHLKTRQVIFYSAEMVCGLQYLHSRGIIHSDLKPDNILVSSEGHIKIADFGLAAENIFGNDTICVHRGTMKYMAPEVLEDQQYNAAVDWWAFGIILCQMATGRYPFNDKNGVAKLRHSILEDRPKVPVWTPSKVVTLLKKLLRKKASSRYGINGNIRQCVFFDSIDWEALENRRLSPPFQLEALQQPARNNEGNNLFLHESAPRGVNIIEGFSYQSPSWQE</sequence>
<dbReference type="RefSeq" id="XP_004914894.2">
    <property type="nucleotide sequence ID" value="XM_004914837.4"/>
</dbReference>
<evidence type="ECO:0000313" key="13">
    <source>
        <dbReference type="RefSeq" id="XP_004914894.2"/>
    </source>
</evidence>
<dbReference type="Pfam" id="PF00069">
    <property type="entry name" value="Pkinase"/>
    <property type="match status" value="1"/>
</dbReference>
<feature type="compositionally biased region" description="Basic and acidic residues" evidence="9">
    <location>
        <begin position="122"/>
        <end position="143"/>
    </location>
</feature>
<feature type="compositionally biased region" description="Basic residues" evidence="9">
    <location>
        <begin position="91"/>
        <end position="108"/>
    </location>
</feature>
<dbReference type="Gene3D" id="1.10.510.10">
    <property type="entry name" value="Transferase(Phosphotransferase) domain 1"/>
    <property type="match status" value="1"/>
</dbReference>
<gene>
    <name evidence="13 14" type="primary">LOC101733987</name>
</gene>
<evidence type="ECO:0000256" key="7">
    <source>
        <dbReference type="PROSITE-ProRule" id="PRU10141"/>
    </source>
</evidence>
<feature type="region of interest" description="Disordered" evidence="9">
    <location>
        <begin position="15"/>
        <end position="169"/>
    </location>
</feature>